<name>A0A091ANW5_9GAMM</name>
<dbReference type="PATRIC" id="fig|1121015.4.peg.2481"/>
<dbReference type="PANTHER" id="PTHR39335:SF1">
    <property type="entry name" value="BLL4220 PROTEIN"/>
    <property type="match status" value="1"/>
</dbReference>
<feature type="chain" id="PRO_5001868587" description="Lipoprotein" evidence="1">
    <location>
        <begin position="21"/>
        <end position="149"/>
    </location>
</feature>
<evidence type="ECO:0000313" key="2">
    <source>
        <dbReference type="EMBL" id="KFN41056.1"/>
    </source>
</evidence>
<dbReference type="Proteomes" id="UP000029385">
    <property type="component" value="Unassembled WGS sequence"/>
</dbReference>
<dbReference type="InterPro" id="IPR005297">
    <property type="entry name" value="Lipoprotein_repeat"/>
</dbReference>
<dbReference type="PANTHER" id="PTHR39335">
    <property type="entry name" value="BLL4220 PROTEIN"/>
    <property type="match status" value="1"/>
</dbReference>
<dbReference type="EMBL" id="AVCI01000045">
    <property type="protein sequence ID" value="KFN41056.1"/>
    <property type="molecule type" value="Genomic_DNA"/>
</dbReference>
<feature type="signal peptide" evidence="1">
    <location>
        <begin position="1"/>
        <end position="20"/>
    </location>
</feature>
<evidence type="ECO:0000313" key="3">
    <source>
        <dbReference type="Proteomes" id="UP000029385"/>
    </source>
</evidence>
<dbReference type="PROSITE" id="PS51257">
    <property type="entry name" value="PROKAR_LIPOPROTEIN"/>
    <property type="match status" value="1"/>
</dbReference>
<reference evidence="2 3" key="1">
    <citation type="submission" date="2013-09" db="EMBL/GenBank/DDBJ databases">
        <title>Genome sequencing of Arenimonas oryziterrae.</title>
        <authorList>
            <person name="Chen F."/>
            <person name="Wang G."/>
        </authorList>
    </citation>
    <scope>NUCLEOTIDE SEQUENCE [LARGE SCALE GENOMIC DNA]</scope>
    <source>
        <strain evidence="2 3">YC6267</strain>
    </source>
</reference>
<keyword evidence="3" id="KW-1185">Reference proteome</keyword>
<protein>
    <recommendedName>
        <fullName evidence="4">Lipoprotein</fullName>
    </recommendedName>
</protein>
<gene>
    <name evidence="2" type="ORF">N789_04005</name>
</gene>
<accession>A0A091ANW5</accession>
<proteinExistence type="predicted"/>
<evidence type="ECO:0008006" key="4">
    <source>
        <dbReference type="Google" id="ProtNLM"/>
    </source>
</evidence>
<dbReference type="STRING" id="1121015.GCA_000420545_00074"/>
<dbReference type="eggNOG" id="COG4315">
    <property type="taxonomic scope" value="Bacteria"/>
</dbReference>
<dbReference type="RefSeq" id="WP_022967750.1">
    <property type="nucleotide sequence ID" value="NZ_ATVD01000001.1"/>
</dbReference>
<dbReference type="OrthoDB" id="9800666at2"/>
<sequence length="149" mass="16078">MHRKFLLCLILAGATACLQAAEPAPGSPPIRQRAGILVDIKGRGLYTFDGDKTPGRSSCNNQCRLLWPPILAEADAQPKPPFTLVVRDDGTRQWAYRGKPLYRWASDYKRGDAGGDGVSGVWHLVRVTAAAPKPATTTTPARADGQGIR</sequence>
<organism evidence="2 3">
    <name type="scientific">Arenimonas oryziterrae DSM 21050 = YC6267</name>
    <dbReference type="NCBI Taxonomy" id="1121015"/>
    <lineage>
        <taxon>Bacteria</taxon>
        <taxon>Pseudomonadati</taxon>
        <taxon>Pseudomonadota</taxon>
        <taxon>Gammaproteobacteria</taxon>
        <taxon>Lysobacterales</taxon>
        <taxon>Lysobacteraceae</taxon>
        <taxon>Arenimonas</taxon>
    </lineage>
</organism>
<comment type="caution">
    <text evidence="2">The sequence shown here is derived from an EMBL/GenBank/DDBJ whole genome shotgun (WGS) entry which is preliminary data.</text>
</comment>
<dbReference type="Pfam" id="PF03640">
    <property type="entry name" value="Lipoprotein_15"/>
    <property type="match status" value="2"/>
</dbReference>
<keyword evidence="1" id="KW-0732">Signal</keyword>
<dbReference type="GO" id="GO:0043448">
    <property type="term" value="P:alkane catabolic process"/>
    <property type="evidence" value="ECO:0007669"/>
    <property type="project" value="TreeGrafter"/>
</dbReference>
<dbReference type="AlphaFoldDB" id="A0A091ANW5"/>
<evidence type="ECO:0000256" key="1">
    <source>
        <dbReference type="SAM" id="SignalP"/>
    </source>
</evidence>